<dbReference type="PRINTS" id="PR00682">
    <property type="entry name" value="IPNSYNTHASE"/>
</dbReference>
<evidence type="ECO:0000256" key="3">
    <source>
        <dbReference type="SAM" id="SignalP"/>
    </source>
</evidence>
<dbReference type="Pfam" id="PF14226">
    <property type="entry name" value="DIOX_N"/>
    <property type="match status" value="1"/>
</dbReference>
<protein>
    <recommendedName>
        <fullName evidence="4">Fe2OG dioxygenase domain-containing protein</fullName>
    </recommendedName>
</protein>
<accession>A0A8J5XZK3</accession>
<dbReference type="Pfam" id="PF03171">
    <property type="entry name" value="2OG-FeII_Oxy"/>
    <property type="match status" value="1"/>
</dbReference>
<dbReference type="InterPro" id="IPR005123">
    <property type="entry name" value="Oxoglu/Fe-dep_dioxygenase_dom"/>
</dbReference>
<sequence length="373" mass="40627">MSAGRLPARLVLVALLAHGARALAAPNRPSAPAARVGAPTAAAATPPSCAPAEAPPVIDISPLAARAHTPAEPLDGATVAQIRDACSKWGFFYVRGHGVAPELLARFEAQQAAFFALPAELKRALKRGRTNSKGWYDDELTKNKRDWKEGFDLGAQDGHLDGVGLDGFNQWPSGAHGLPLFEPTCRAYFAAAHDVAMVLARAMAQGLGMPPDHFDREFARHSSYLRLNYYPPCPEPNAHRCISPHTDAGALTVLTQSEVRSLQVELDGEWFDVPPVPGTFVINTGDVMQVWSNGLYRAPLHRVIAQRTLERYSAPYFLNPSYETEYAPIPSTVTPDRPAKYRPISWGAFRMSRFAGDFADVGQETQISDFEIA</sequence>
<keyword evidence="1" id="KW-0479">Metal-binding</keyword>
<dbReference type="Proteomes" id="UP000751190">
    <property type="component" value="Unassembled WGS sequence"/>
</dbReference>
<dbReference type="FunFam" id="2.60.120.330:FF:000012">
    <property type="entry name" value="Gibberellin 20 oxidase 1"/>
    <property type="match status" value="1"/>
</dbReference>
<dbReference type="PROSITE" id="PS51471">
    <property type="entry name" value="FE2OG_OXY"/>
    <property type="match status" value="1"/>
</dbReference>
<dbReference type="OrthoDB" id="288590at2759"/>
<keyword evidence="6" id="KW-1185">Reference proteome</keyword>
<feature type="chain" id="PRO_5035246869" description="Fe2OG dioxygenase domain-containing protein" evidence="3">
    <location>
        <begin position="23"/>
        <end position="373"/>
    </location>
</feature>
<evidence type="ECO:0000313" key="6">
    <source>
        <dbReference type="Proteomes" id="UP000751190"/>
    </source>
</evidence>
<feature type="signal peptide" evidence="3">
    <location>
        <begin position="1"/>
        <end position="22"/>
    </location>
</feature>
<dbReference type="AlphaFoldDB" id="A0A8J5XZK3"/>
<proteinExistence type="inferred from homology"/>
<dbReference type="PANTHER" id="PTHR47990">
    <property type="entry name" value="2-OXOGLUTARATE (2OG) AND FE(II)-DEPENDENT OXYGENASE SUPERFAMILY PROTEIN-RELATED"/>
    <property type="match status" value="1"/>
</dbReference>
<evidence type="ECO:0000256" key="1">
    <source>
        <dbReference type="RuleBase" id="RU003682"/>
    </source>
</evidence>
<keyword evidence="1" id="KW-0408">Iron</keyword>
<name>A0A8J5XZK3_DIALT</name>
<dbReference type="GO" id="GO:0016491">
    <property type="term" value="F:oxidoreductase activity"/>
    <property type="evidence" value="ECO:0007669"/>
    <property type="project" value="UniProtKB-KW"/>
</dbReference>
<comment type="similarity">
    <text evidence="1">Belongs to the iron/ascorbate-dependent oxidoreductase family.</text>
</comment>
<dbReference type="InterPro" id="IPR050231">
    <property type="entry name" value="Iron_ascorbate_oxido_reductase"/>
</dbReference>
<evidence type="ECO:0000313" key="5">
    <source>
        <dbReference type="EMBL" id="KAG8471317.1"/>
    </source>
</evidence>
<dbReference type="SUPFAM" id="SSF51197">
    <property type="entry name" value="Clavaminate synthase-like"/>
    <property type="match status" value="1"/>
</dbReference>
<dbReference type="Gene3D" id="2.60.120.330">
    <property type="entry name" value="B-lactam Antibiotic, Isopenicillin N Synthase, Chain"/>
    <property type="match status" value="1"/>
</dbReference>
<evidence type="ECO:0000256" key="2">
    <source>
        <dbReference type="SAM" id="MobiDB-lite"/>
    </source>
</evidence>
<keyword evidence="1" id="KW-0560">Oxidoreductase</keyword>
<feature type="domain" description="Fe2OG dioxygenase" evidence="4">
    <location>
        <begin position="220"/>
        <end position="320"/>
    </location>
</feature>
<evidence type="ECO:0000259" key="4">
    <source>
        <dbReference type="PROSITE" id="PS51471"/>
    </source>
</evidence>
<comment type="caution">
    <text evidence="5">The sequence shown here is derived from an EMBL/GenBank/DDBJ whole genome shotgun (WGS) entry which is preliminary data.</text>
</comment>
<dbReference type="InterPro" id="IPR026992">
    <property type="entry name" value="DIOX_N"/>
</dbReference>
<dbReference type="EMBL" id="JAGTXO010000001">
    <property type="protein sequence ID" value="KAG8471317.1"/>
    <property type="molecule type" value="Genomic_DNA"/>
</dbReference>
<gene>
    <name evidence="5" type="ORF">KFE25_009738</name>
</gene>
<dbReference type="GO" id="GO:0046872">
    <property type="term" value="F:metal ion binding"/>
    <property type="evidence" value="ECO:0007669"/>
    <property type="project" value="UniProtKB-KW"/>
</dbReference>
<keyword evidence="3" id="KW-0732">Signal</keyword>
<organism evidence="5 6">
    <name type="scientific">Diacronema lutheri</name>
    <name type="common">Unicellular marine alga</name>
    <name type="synonym">Monochrysis lutheri</name>
    <dbReference type="NCBI Taxonomy" id="2081491"/>
    <lineage>
        <taxon>Eukaryota</taxon>
        <taxon>Haptista</taxon>
        <taxon>Haptophyta</taxon>
        <taxon>Pavlovophyceae</taxon>
        <taxon>Pavlovales</taxon>
        <taxon>Pavlovaceae</taxon>
        <taxon>Diacronema</taxon>
    </lineage>
</organism>
<dbReference type="InterPro" id="IPR044861">
    <property type="entry name" value="IPNS-like_FE2OG_OXY"/>
</dbReference>
<dbReference type="OMA" id="NNTWNRG"/>
<dbReference type="InterPro" id="IPR027443">
    <property type="entry name" value="IPNS-like_sf"/>
</dbReference>
<feature type="region of interest" description="Disordered" evidence="2">
    <location>
        <begin position="28"/>
        <end position="49"/>
    </location>
</feature>
<reference evidence="5" key="1">
    <citation type="submission" date="2021-05" db="EMBL/GenBank/DDBJ databases">
        <title>The genome of the haptophyte Pavlova lutheri (Diacronema luteri, Pavlovales) - a model for lipid biosynthesis in eukaryotic algae.</title>
        <authorList>
            <person name="Hulatt C.J."/>
            <person name="Posewitz M.C."/>
        </authorList>
    </citation>
    <scope>NUCLEOTIDE SEQUENCE</scope>
    <source>
        <strain evidence="5">NIVA-4/92</strain>
    </source>
</reference>